<sequence length="127" mass="14727">MLFVQLGREVAMRQLKHRDEKGVITGIIDNKFVVIVKQDRSSEVVRVDDFVLNDKVYSFESSSVSNTNDNDNNSNITVDTGKRIIKTLESEGFFNKNNTVKKEEMSDFERYKITIRDKVAEKIIKNY</sequence>
<keyword evidence="2" id="KW-1185">Reference proteome</keyword>
<dbReference type="CDD" id="cd23702">
    <property type="entry name" value="eL14"/>
    <property type="match status" value="1"/>
</dbReference>
<dbReference type="EMBL" id="MNPJ01000021">
    <property type="protein sequence ID" value="OQS54277.1"/>
    <property type="molecule type" value="Genomic_DNA"/>
</dbReference>
<accession>A0A1W0E4S5</accession>
<name>A0A1W0E4S5_9MICR</name>
<comment type="caution">
    <text evidence="1">The sequence shown here is derived from an EMBL/GenBank/DDBJ whole genome shotgun (WGS) entry which is preliminary data.</text>
</comment>
<evidence type="ECO:0000313" key="1">
    <source>
        <dbReference type="EMBL" id="OQS54277.1"/>
    </source>
</evidence>
<organism evidence="1 2">
    <name type="scientific">Ecytonucleospora hepatopenaei</name>
    <dbReference type="NCBI Taxonomy" id="646526"/>
    <lineage>
        <taxon>Eukaryota</taxon>
        <taxon>Fungi</taxon>
        <taxon>Fungi incertae sedis</taxon>
        <taxon>Microsporidia</taxon>
        <taxon>Enterocytozoonidae</taxon>
        <taxon>Ecytonucleospora</taxon>
    </lineage>
</organism>
<reference evidence="1 2" key="1">
    <citation type="journal article" date="2017" name="Environ. Microbiol.">
        <title>Decay of the glycolytic pathway and adaptation to intranuclear parasitism within Enterocytozoonidae microsporidia.</title>
        <authorList>
            <person name="Wiredu Boakye D."/>
            <person name="Jaroenlak P."/>
            <person name="Prachumwat A."/>
            <person name="Williams T.A."/>
            <person name="Bateman K.S."/>
            <person name="Itsathitphaisarn O."/>
            <person name="Sritunyalucksana K."/>
            <person name="Paszkiewicz K.H."/>
            <person name="Moore K.A."/>
            <person name="Stentiford G.D."/>
            <person name="Williams B.A."/>
        </authorList>
    </citation>
    <scope>NUCLEOTIDE SEQUENCE [LARGE SCALE GENOMIC DNA]</scope>
    <source>
        <strain evidence="1 2">TH1</strain>
    </source>
</reference>
<dbReference type="Proteomes" id="UP000192758">
    <property type="component" value="Unassembled WGS sequence"/>
</dbReference>
<dbReference type="AlphaFoldDB" id="A0A1W0E4S5"/>
<evidence type="ECO:0000313" key="2">
    <source>
        <dbReference type="Proteomes" id="UP000192758"/>
    </source>
</evidence>
<dbReference type="VEuPathDB" id="MicrosporidiaDB:EHP00_2068"/>
<gene>
    <name evidence="1" type="ORF">EHP00_2068</name>
</gene>
<dbReference type="OrthoDB" id="2188806at2759"/>
<dbReference type="STRING" id="646526.A0A1W0E4S5"/>
<proteinExistence type="predicted"/>
<protein>
    <submittedName>
        <fullName evidence="1">Uncharacterized protein</fullName>
    </submittedName>
</protein>